<dbReference type="InterPro" id="IPR050251">
    <property type="entry name" value="HpcH-HpaI_aldolase"/>
</dbReference>
<dbReference type="GO" id="GO:0046872">
    <property type="term" value="F:metal ion binding"/>
    <property type="evidence" value="ECO:0007669"/>
    <property type="project" value="UniProtKB-KW"/>
</dbReference>
<reference evidence="5" key="1">
    <citation type="journal article" date="2021" name="Nat. Commun.">
        <title>Genetic determinants of endophytism in the Arabidopsis root mycobiome.</title>
        <authorList>
            <person name="Mesny F."/>
            <person name="Miyauchi S."/>
            <person name="Thiergart T."/>
            <person name="Pickel B."/>
            <person name="Atanasova L."/>
            <person name="Karlsson M."/>
            <person name="Huettel B."/>
            <person name="Barry K.W."/>
            <person name="Haridas S."/>
            <person name="Chen C."/>
            <person name="Bauer D."/>
            <person name="Andreopoulos W."/>
            <person name="Pangilinan J."/>
            <person name="LaButti K."/>
            <person name="Riley R."/>
            <person name="Lipzen A."/>
            <person name="Clum A."/>
            <person name="Drula E."/>
            <person name="Henrissat B."/>
            <person name="Kohler A."/>
            <person name="Grigoriev I.V."/>
            <person name="Martin F.M."/>
            <person name="Hacquard S."/>
        </authorList>
    </citation>
    <scope>NUCLEOTIDE SEQUENCE</scope>
    <source>
        <strain evidence="5">MPI-CAGE-AT-0016</strain>
    </source>
</reference>
<dbReference type="PANTHER" id="PTHR30502">
    <property type="entry name" value="2-KETO-3-DEOXY-L-RHAMNONATE ALDOLASE"/>
    <property type="match status" value="1"/>
</dbReference>
<comment type="similarity">
    <text evidence="1">Belongs to the HpcH/HpaI aldolase family.</text>
</comment>
<evidence type="ECO:0000256" key="2">
    <source>
        <dbReference type="ARBA" id="ARBA00022723"/>
    </source>
</evidence>
<evidence type="ECO:0000256" key="3">
    <source>
        <dbReference type="ARBA" id="ARBA00023239"/>
    </source>
</evidence>
<keyword evidence="2" id="KW-0479">Metal-binding</keyword>
<accession>A0A8K0TW98</accession>
<evidence type="ECO:0000313" key="6">
    <source>
        <dbReference type="Proteomes" id="UP000813385"/>
    </source>
</evidence>
<dbReference type="SUPFAM" id="SSF51621">
    <property type="entry name" value="Phosphoenolpyruvate/pyruvate domain"/>
    <property type="match status" value="1"/>
</dbReference>
<dbReference type="AlphaFoldDB" id="A0A8K0TW98"/>
<dbReference type="OrthoDB" id="1621678at2759"/>
<dbReference type="Gene3D" id="3.20.20.60">
    <property type="entry name" value="Phosphoenolpyruvate-binding domains"/>
    <property type="match status" value="1"/>
</dbReference>
<evidence type="ECO:0000256" key="1">
    <source>
        <dbReference type="ARBA" id="ARBA00005568"/>
    </source>
</evidence>
<keyword evidence="3" id="KW-0456">Lyase</keyword>
<evidence type="ECO:0000313" key="5">
    <source>
        <dbReference type="EMBL" id="KAH7376813.1"/>
    </source>
</evidence>
<protein>
    <submittedName>
        <fullName evidence="5">2,4-dihydroxyhept-2-ene-1,7-dioic acid aldolase-like protein</fullName>
    </submittedName>
</protein>
<dbReference type="GO" id="GO:0005737">
    <property type="term" value="C:cytoplasm"/>
    <property type="evidence" value="ECO:0007669"/>
    <property type="project" value="TreeGrafter"/>
</dbReference>
<comment type="caution">
    <text evidence="5">The sequence shown here is derived from an EMBL/GenBank/DDBJ whole genome shotgun (WGS) entry which is preliminary data.</text>
</comment>
<dbReference type="GO" id="GO:0016832">
    <property type="term" value="F:aldehyde-lyase activity"/>
    <property type="evidence" value="ECO:0007669"/>
    <property type="project" value="TreeGrafter"/>
</dbReference>
<dbReference type="Pfam" id="PF03328">
    <property type="entry name" value="HpcH_HpaI"/>
    <property type="match status" value="1"/>
</dbReference>
<dbReference type="InterPro" id="IPR015813">
    <property type="entry name" value="Pyrv/PenolPyrv_kinase-like_dom"/>
</dbReference>
<dbReference type="InterPro" id="IPR040442">
    <property type="entry name" value="Pyrv_kinase-like_dom_sf"/>
</dbReference>
<dbReference type="InterPro" id="IPR005000">
    <property type="entry name" value="Aldolase/citrate-lyase_domain"/>
</dbReference>
<organism evidence="5 6">
    <name type="scientific">Plectosphaerella cucumerina</name>
    <dbReference type="NCBI Taxonomy" id="40658"/>
    <lineage>
        <taxon>Eukaryota</taxon>
        <taxon>Fungi</taxon>
        <taxon>Dikarya</taxon>
        <taxon>Ascomycota</taxon>
        <taxon>Pezizomycotina</taxon>
        <taxon>Sordariomycetes</taxon>
        <taxon>Hypocreomycetidae</taxon>
        <taxon>Glomerellales</taxon>
        <taxon>Plectosphaerellaceae</taxon>
        <taxon>Plectosphaerella</taxon>
    </lineage>
</organism>
<feature type="domain" description="HpcH/HpaI aldolase/citrate lyase" evidence="4">
    <location>
        <begin position="34"/>
        <end position="223"/>
    </location>
</feature>
<dbReference type="EMBL" id="JAGPXD010000001">
    <property type="protein sequence ID" value="KAH7376813.1"/>
    <property type="molecule type" value="Genomic_DNA"/>
</dbReference>
<sequence>MVASAPSKIYPNNLNVLVAQDKICTAFGIKIAPTPEIAMIAKTAGYDSLFIDMEHTTMSLKDVAALSATALGVGITPFVRVPWQSGHGFVQRVLDAGAMGVIYPHISSVEEARSAIWICKYAPEGGRSLTGGLPQLNFRNLPAPEVSSLVNESGSTVFIMIETKKGLECVDEIAALPGLGVLLVGSNDLASEIGTLGQWEHPDFIAALEKVGRAARKNNVVFGIAGLYHKPEIIERVVNEFGARWVVGANDVGLLSGAAAANVKLLSTIQKP</sequence>
<proteinExistence type="inferred from homology"/>
<name>A0A8K0TW98_9PEZI</name>
<gene>
    <name evidence="5" type="ORF">B0T11DRAFT_24187</name>
</gene>
<dbReference type="Proteomes" id="UP000813385">
    <property type="component" value="Unassembled WGS sequence"/>
</dbReference>
<evidence type="ECO:0000259" key="4">
    <source>
        <dbReference type="Pfam" id="PF03328"/>
    </source>
</evidence>
<keyword evidence="6" id="KW-1185">Reference proteome</keyword>
<dbReference type="PANTHER" id="PTHR30502:SF0">
    <property type="entry name" value="PHOSPHOENOLPYRUVATE CARBOXYLASE FAMILY PROTEIN"/>
    <property type="match status" value="1"/>
</dbReference>